<dbReference type="GO" id="GO:0070008">
    <property type="term" value="F:serine-type exopeptidase activity"/>
    <property type="evidence" value="ECO:0007669"/>
    <property type="project" value="InterPro"/>
</dbReference>
<sequence length="543" mass="60156">MVRSFLAAGVAAITLAVGTQAAPSFEQGTWYARGGGFQIPILTRRDDVDPSILYAAHNFSVPIDHWHNDTLYEPHSNETFPMRYWYDATYYKAGGPVIALMSGETSGEDRLPFMQKGILAQLAQATGGLSVIVEHRYYGTSFPVPDLSIENLRFLTTDQSLADTAYFAKNVVFEGLEIEGGLTSDDAPWIVYGGSYAGAYVAFLRKLYPEVFFGAISSSGVPEAIIDYWQYWLGPLNYGPPDCMATTQDFFQVVDGILIGKNDTKLTSRLKTAFLLPNVTYDNDFAAVLSNYGIGQWQGRNWDPAVGSPAFDYYCGNITNDTVIYPELASSREELLNLTEISGYDDIDDTFITRMINFIGYTNATTACSRSQDACFSTHNSTYYQQDGLSTQSWRSWGYQYCTQWGYYQTGSGFPEDIQPPLSRLVDVEYSSIICREAFNLTGPPDIEAINKYGGLGIAYDRLAFVDGEADPWKYAGPHAPAAPNRTSTTNMPFIEIEGAVHHWDENGLFPNETTANLPPAPVTEAQAAEASFVKAWLAEYKK</sequence>
<dbReference type="FunFam" id="3.40.50.1820:FF:000251">
    <property type="entry name" value="Extracelular serine carboxypeptidase, putative"/>
    <property type="match status" value="1"/>
</dbReference>
<accession>A0A517L433</accession>
<keyword evidence="5" id="KW-0325">Glycoprotein</keyword>
<dbReference type="SUPFAM" id="SSF53474">
    <property type="entry name" value="alpha/beta-Hydrolases"/>
    <property type="match status" value="1"/>
</dbReference>
<evidence type="ECO:0000256" key="2">
    <source>
        <dbReference type="ARBA" id="ARBA00022670"/>
    </source>
</evidence>
<evidence type="ECO:0000256" key="5">
    <source>
        <dbReference type="ARBA" id="ARBA00023180"/>
    </source>
</evidence>
<name>A0A517L433_9PEZI</name>
<evidence type="ECO:0000313" key="8">
    <source>
        <dbReference type="Proteomes" id="UP000316270"/>
    </source>
</evidence>
<keyword evidence="4" id="KW-0378">Hydrolase</keyword>
<evidence type="ECO:0000256" key="1">
    <source>
        <dbReference type="ARBA" id="ARBA00011079"/>
    </source>
</evidence>
<keyword evidence="2" id="KW-0645">Protease</keyword>
<dbReference type="PANTHER" id="PTHR11010">
    <property type="entry name" value="PROTEASE S28 PRO-X CARBOXYPEPTIDASE-RELATED"/>
    <property type="match status" value="1"/>
</dbReference>
<gene>
    <name evidence="7" type="ORF">FKW77_009275</name>
</gene>
<dbReference type="GO" id="GO:0006508">
    <property type="term" value="P:proteolysis"/>
    <property type="evidence" value="ECO:0007669"/>
    <property type="project" value="UniProtKB-KW"/>
</dbReference>
<feature type="chain" id="PRO_5021873446" evidence="6">
    <location>
        <begin position="22"/>
        <end position="543"/>
    </location>
</feature>
<dbReference type="Proteomes" id="UP000316270">
    <property type="component" value="Chromosome 4"/>
</dbReference>
<feature type="signal peptide" evidence="6">
    <location>
        <begin position="1"/>
        <end position="21"/>
    </location>
</feature>
<dbReference type="Pfam" id="PF05577">
    <property type="entry name" value="Peptidase_S28"/>
    <property type="match status" value="1"/>
</dbReference>
<keyword evidence="8" id="KW-1185">Reference proteome</keyword>
<dbReference type="EMBL" id="CP042188">
    <property type="protein sequence ID" value="QDS70390.1"/>
    <property type="molecule type" value="Genomic_DNA"/>
</dbReference>
<comment type="similarity">
    <text evidence="1">Belongs to the peptidase S28 family.</text>
</comment>
<evidence type="ECO:0000256" key="4">
    <source>
        <dbReference type="ARBA" id="ARBA00022801"/>
    </source>
</evidence>
<dbReference type="InterPro" id="IPR008758">
    <property type="entry name" value="Peptidase_S28"/>
</dbReference>
<dbReference type="PANTHER" id="PTHR11010:SF117">
    <property type="entry name" value="SERINE PROTEASE 16"/>
    <property type="match status" value="1"/>
</dbReference>
<evidence type="ECO:0000256" key="6">
    <source>
        <dbReference type="SAM" id="SignalP"/>
    </source>
</evidence>
<dbReference type="Gene3D" id="3.40.50.1820">
    <property type="entry name" value="alpha/beta hydrolase"/>
    <property type="match status" value="2"/>
</dbReference>
<evidence type="ECO:0000313" key="7">
    <source>
        <dbReference type="EMBL" id="QDS70390.1"/>
    </source>
</evidence>
<protein>
    <submittedName>
        <fullName evidence="7">Uncharacterized protein</fullName>
    </submittedName>
</protein>
<evidence type="ECO:0000256" key="3">
    <source>
        <dbReference type="ARBA" id="ARBA00022729"/>
    </source>
</evidence>
<dbReference type="OrthoDB" id="1735038at2759"/>
<dbReference type="GO" id="GO:0008239">
    <property type="term" value="F:dipeptidyl-peptidase activity"/>
    <property type="evidence" value="ECO:0007669"/>
    <property type="project" value="TreeGrafter"/>
</dbReference>
<proteinExistence type="inferred from homology"/>
<dbReference type="InterPro" id="IPR029058">
    <property type="entry name" value="AB_hydrolase_fold"/>
</dbReference>
<reference evidence="7 8" key="1">
    <citation type="submission" date="2019-07" db="EMBL/GenBank/DDBJ databases">
        <title>Finished genome of Venturia effusa.</title>
        <authorList>
            <person name="Young C.A."/>
            <person name="Cox M.P."/>
            <person name="Ganley A.R.D."/>
            <person name="David W.J."/>
        </authorList>
    </citation>
    <scope>NUCLEOTIDE SEQUENCE [LARGE SCALE GENOMIC DNA]</scope>
    <source>
        <strain evidence="8">albino</strain>
    </source>
</reference>
<keyword evidence="3 6" id="KW-0732">Signal</keyword>
<organism evidence="7 8">
    <name type="scientific">Venturia effusa</name>
    <dbReference type="NCBI Taxonomy" id="50376"/>
    <lineage>
        <taxon>Eukaryota</taxon>
        <taxon>Fungi</taxon>
        <taxon>Dikarya</taxon>
        <taxon>Ascomycota</taxon>
        <taxon>Pezizomycotina</taxon>
        <taxon>Dothideomycetes</taxon>
        <taxon>Pleosporomycetidae</taxon>
        <taxon>Venturiales</taxon>
        <taxon>Venturiaceae</taxon>
        <taxon>Venturia</taxon>
    </lineage>
</organism>
<dbReference type="AlphaFoldDB" id="A0A517L433"/>